<evidence type="ECO:0000313" key="6">
    <source>
        <dbReference type="EMBL" id="AIN47285.1"/>
    </source>
</evidence>
<dbReference type="eggNOG" id="COG1286">
    <property type="taxonomic scope" value="Bacteria"/>
</dbReference>
<evidence type="ECO:0000313" key="7">
    <source>
        <dbReference type="Proteomes" id="UP000067325"/>
    </source>
</evidence>
<dbReference type="PANTHER" id="PTHR36926:SF1">
    <property type="entry name" value="COLICIN V PRODUCTION PROTEIN"/>
    <property type="match status" value="1"/>
</dbReference>
<feature type="transmembrane region" description="Helical" evidence="5">
    <location>
        <begin position="31"/>
        <end position="52"/>
    </location>
</feature>
<reference evidence="6 7" key="1">
    <citation type="journal article" date="2014" name="MBio">
        <title>Differential genome evolution between companion symbionts in an insect-bacterial symbiosis.</title>
        <authorList>
            <person name="Bennett G.M."/>
            <person name="McCutcheon J.P."/>
            <person name="MacDonald B.R."/>
            <person name="Romanovicz D."/>
            <person name="Moran N.A."/>
        </authorList>
    </citation>
    <scope>NUCLEOTIDE SEQUENCE [LARGE SCALE GENOMIC DNA]</scope>
    <source>
        <strain evidence="6 7">BGSS</strain>
    </source>
</reference>
<dbReference type="AlphaFoldDB" id="A0A088MY64"/>
<dbReference type="InterPro" id="IPR052719">
    <property type="entry name" value="CvpA-like"/>
</dbReference>
<dbReference type="GO" id="GO:0009403">
    <property type="term" value="P:toxin biosynthetic process"/>
    <property type="evidence" value="ECO:0007669"/>
    <property type="project" value="InterPro"/>
</dbReference>
<gene>
    <name evidence="6" type="ORF">IM45_827</name>
</gene>
<name>A0A088MY64_9GAMM</name>
<organism evidence="6 7">
    <name type="scientific">Candidatus Palibaumannia cicadellinicola</name>
    <dbReference type="NCBI Taxonomy" id="186490"/>
    <lineage>
        <taxon>Bacteria</taxon>
        <taxon>Pseudomonadati</taxon>
        <taxon>Pseudomonadota</taxon>
        <taxon>Gammaproteobacteria</taxon>
        <taxon>Candidatus Palibaumannia</taxon>
    </lineage>
</organism>
<feature type="transmembrane region" description="Helical" evidence="5">
    <location>
        <begin position="99"/>
        <end position="120"/>
    </location>
</feature>
<evidence type="ECO:0000256" key="5">
    <source>
        <dbReference type="SAM" id="Phobius"/>
    </source>
</evidence>
<evidence type="ECO:0000256" key="3">
    <source>
        <dbReference type="ARBA" id="ARBA00022989"/>
    </source>
</evidence>
<feature type="transmembrane region" description="Helical" evidence="5">
    <location>
        <begin position="64"/>
        <end position="87"/>
    </location>
</feature>
<evidence type="ECO:0000256" key="2">
    <source>
        <dbReference type="ARBA" id="ARBA00022692"/>
    </source>
</evidence>
<keyword evidence="4 5" id="KW-0472">Membrane</keyword>
<dbReference type="PANTHER" id="PTHR36926">
    <property type="entry name" value="COLICIN V PRODUCTION PROTEIN"/>
    <property type="match status" value="1"/>
</dbReference>
<protein>
    <submittedName>
        <fullName evidence="6">Colicin V production protein</fullName>
    </submittedName>
</protein>
<keyword evidence="3 5" id="KW-1133">Transmembrane helix</keyword>
<comment type="subcellular location">
    <subcellularLocation>
        <location evidence="1">Membrane</location>
        <topology evidence="1">Multi-pass membrane protein</topology>
    </subcellularLocation>
</comment>
<proteinExistence type="predicted"/>
<keyword evidence="2 5" id="KW-0812">Transmembrane</keyword>
<dbReference type="OrthoDB" id="9810601at2"/>
<sequence>MSWIDYVILGIVMFSAMVSLIRGLIREVLSLITFACALFISWNYYKTIAIYFTRFEEQIVRNGIAIVLLFMATLIIGQIVNSIVSSLVERTGLSGTDRVLGICFGLLRGILIVSAVLLFLDTFTDFPHSQDWQQSQLIPQFRGIIQLFLRSLQKNYSFF</sequence>
<accession>A0A088MY64</accession>
<dbReference type="Proteomes" id="UP000067325">
    <property type="component" value="Chromosome"/>
</dbReference>
<dbReference type="EMBL" id="CP008985">
    <property type="protein sequence ID" value="AIN47285.1"/>
    <property type="molecule type" value="Genomic_DNA"/>
</dbReference>
<dbReference type="InterPro" id="IPR003825">
    <property type="entry name" value="Colicin-V_CvpA"/>
</dbReference>
<evidence type="ECO:0000256" key="4">
    <source>
        <dbReference type="ARBA" id="ARBA00023136"/>
    </source>
</evidence>
<evidence type="ECO:0000256" key="1">
    <source>
        <dbReference type="ARBA" id="ARBA00004141"/>
    </source>
</evidence>
<dbReference type="Pfam" id="PF02674">
    <property type="entry name" value="Colicin_V"/>
    <property type="match status" value="1"/>
</dbReference>
<dbReference type="KEGG" id="bcib:IM45_827"/>
<feature type="transmembrane region" description="Helical" evidence="5">
    <location>
        <begin position="7"/>
        <end position="25"/>
    </location>
</feature>
<dbReference type="GO" id="GO:0016020">
    <property type="term" value="C:membrane"/>
    <property type="evidence" value="ECO:0007669"/>
    <property type="project" value="UniProtKB-SubCell"/>
</dbReference>
<dbReference type="RefSeq" id="WP_038499565.1">
    <property type="nucleotide sequence ID" value="NZ_CP008985.1"/>
</dbReference>